<evidence type="ECO:0000313" key="5">
    <source>
        <dbReference type="EMBL" id="KAK7473300.1"/>
    </source>
</evidence>
<dbReference type="AlphaFoldDB" id="A0ABD0JEH8"/>
<feature type="domain" description="Ig-like" evidence="4">
    <location>
        <begin position="32"/>
        <end position="124"/>
    </location>
</feature>
<feature type="chain" id="PRO_5044748811" description="Ig-like domain-containing protein" evidence="3">
    <location>
        <begin position="22"/>
        <end position="505"/>
    </location>
</feature>
<keyword evidence="2" id="KW-0812">Transmembrane</keyword>
<dbReference type="InterPro" id="IPR007110">
    <property type="entry name" value="Ig-like_dom"/>
</dbReference>
<dbReference type="EMBL" id="JACVVK020000474">
    <property type="protein sequence ID" value="KAK7473300.1"/>
    <property type="molecule type" value="Genomic_DNA"/>
</dbReference>
<keyword evidence="2" id="KW-1133">Transmembrane helix</keyword>
<dbReference type="InterPro" id="IPR013783">
    <property type="entry name" value="Ig-like_fold"/>
</dbReference>
<feature type="region of interest" description="Disordered" evidence="1">
    <location>
        <begin position="159"/>
        <end position="192"/>
    </location>
</feature>
<dbReference type="InterPro" id="IPR003006">
    <property type="entry name" value="Ig/MHC_CS"/>
</dbReference>
<evidence type="ECO:0000256" key="3">
    <source>
        <dbReference type="SAM" id="SignalP"/>
    </source>
</evidence>
<feature type="compositionally biased region" description="Basic and acidic residues" evidence="1">
    <location>
        <begin position="261"/>
        <end position="273"/>
    </location>
</feature>
<protein>
    <recommendedName>
        <fullName evidence="4">Ig-like domain-containing protein</fullName>
    </recommendedName>
</protein>
<dbReference type="PROSITE" id="PS50835">
    <property type="entry name" value="IG_LIKE"/>
    <property type="match status" value="1"/>
</dbReference>
<feature type="compositionally biased region" description="Basic and acidic residues" evidence="1">
    <location>
        <begin position="179"/>
        <end position="189"/>
    </location>
</feature>
<feature type="region of interest" description="Disordered" evidence="1">
    <location>
        <begin position="253"/>
        <end position="292"/>
    </location>
</feature>
<dbReference type="SUPFAM" id="SSF48726">
    <property type="entry name" value="Immunoglobulin"/>
    <property type="match status" value="1"/>
</dbReference>
<evidence type="ECO:0000259" key="4">
    <source>
        <dbReference type="PROSITE" id="PS50835"/>
    </source>
</evidence>
<feature type="region of interest" description="Disordered" evidence="1">
    <location>
        <begin position="313"/>
        <end position="378"/>
    </location>
</feature>
<name>A0ABD0JEH8_9CAEN</name>
<sequence length="505" mass="54185">METFLGAVVILLVAFNMKAHCQSATCGLTLEPDTTPLTISPGSNVSLLCDATCLGPLSRDQLQWRDPLGRRIPMMGAGRMFAVNYNRWMMSRLVLLHAGLGDSGVYTCEVRHGGRHLQYAAVVYVEDNYKEDPGPRRGDIYIEPEPEFGNVRPVRSARRDLEPGLPSNAQEHPALRGNPVERPHPRNDANGKLGYQGEHGKHGYVDESSPRVGDIVVDVKSIENEFAGYESRDTASDEGLPDQFEFFWQGPQSEDQAFLSHSREDADEPEARFRRQATNESSGSGPNDNTTALASFNASESLTLLGDNMTLPGFNDTTIPTDTIVQPESTTAEPLDSTDQTGSGDGIDMGAPSSPAGPGGGSQKPGTQGKVSSASTDPEVDPDFGRYGLVAFALALSAAFLLLVALLLVILCPRFFGNRRQKHIINTSDGERQPTRSSRGDGDGAFLMGEVSHKPVAPMASATGLNGEYHTSIDLDTPAADRKDKGQGQGQAGAAQKPAEEAEST</sequence>
<evidence type="ECO:0000256" key="2">
    <source>
        <dbReference type="SAM" id="Phobius"/>
    </source>
</evidence>
<organism evidence="5 6">
    <name type="scientific">Batillaria attramentaria</name>
    <dbReference type="NCBI Taxonomy" id="370345"/>
    <lineage>
        <taxon>Eukaryota</taxon>
        <taxon>Metazoa</taxon>
        <taxon>Spiralia</taxon>
        <taxon>Lophotrochozoa</taxon>
        <taxon>Mollusca</taxon>
        <taxon>Gastropoda</taxon>
        <taxon>Caenogastropoda</taxon>
        <taxon>Sorbeoconcha</taxon>
        <taxon>Cerithioidea</taxon>
        <taxon>Batillariidae</taxon>
        <taxon>Batillaria</taxon>
    </lineage>
</organism>
<comment type="caution">
    <text evidence="5">The sequence shown here is derived from an EMBL/GenBank/DDBJ whole genome shotgun (WGS) entry which is preliminary data.</text>
</comment>
<accession>A0ABD0JEH8</accession>
<keyword evidence="3" id="KW-0732">Signal</keyword>
<keyword evidence="2" id="KW-0472">Membrane</keyword>
<dbReference type="Proteomes" id="UP001519460">
    <property type="component" value="Unassembled WGS sequence"/>
</dbReference>
<gene>
    <name evidence="5" type="ORF">BaRGS_00035432</name>
</gene>
<dbReference type="PROSITE" id="PS00290">
    <property type="entry name" value="IG_MHC"/>
    <property type="match status" value="1"/>
</dbReference>
<dbReference type="InterPro" id="IPR036179">
    <property type="entry name" value="Ig-like_dom_sf"/>
</dbReference>
<keyword evidence="6" id="KW-1185">Reference proteome</keyword>
<dbReference type="InterPro" id="IPR003599">
    <property type="entry name" value="Ig_sub"/>
</dbReference>
<dbReference type="Gene3D" id="2.60.40.10">
    <property type="entry name" value="Immunoglobulins"/>
    <property type="match status" value="1"/>
</dbReference>
<reference evidence="5 6" key="1">
    <citation type="journal article" date="2023" name="Sci. Data">
        <title>Genome assembly of the Korean intertidal mud-creeper Batillaria attramentaria.</title>
        <authorList>
            <person name="Patra A.K."/>
            <person name="Ho P.T."/>
            <person name="Jun S."/>
            <person name="Lee S.J."/>
            <person name="Kim Y."/>
            <person name="Won Y.J."/>
        </authorList>
    </citation>
    <scope>NUCLEOTIDE SEQUENCE [LARGE SCALE GENOMIC DNA]</scope>
    <source>
        <strain evidence="5">Wonlab-2016</strain>
    </source>
</reference>
<feature type="transmembrane region" description="Helical" evidence="2">
    <location>
        <begin position="387"/>
        <end position="412"/>
    </location>
</feature>
<evidence type="ECO:0000313" key="6">
    <source>
        <dbReference type="Proteomes" id="UP001519460"/>
    </source>
</evidence>
<proteinExistence type="predicted"/>
<feature type="region of interest" description="Disordered" evidence="1">
    <location>
        <begin position="458"/>
        <end position="505"/>
    </location>
</feature>
<feature type="compositionally biased region" description="Polar residues" evidence="1">
    <location>
        <begin position="276"/>
        <end position="292"/>
    </location>
</feature>
<dbReference type="SMART" id="SM00409">
    <property type="entry name" value="IG"/>
    <property type="match status" value="1"/>
</dbReference>
<feature type="compositionally biased region" description="Polar residues" evidence="1">
    <location>
        <begin position="315"/>
        <end position="342"/>
    </location>
</feature>
<evidence type="ECO:0000256" key="1">
    <source>
        <dbReference type="SAM" id="MobiDB-lite"/>
    </source>
</evidence>
<feature type="signal peptide" evidence="3">
    <location>
        <begin position="1"/>
        <end position="21"/>
    </location>
</feature>